<gene>
    <name evidence="2" type="ORF">CEURO_LOCUS13717</name>
</gene>
<dbReference type="Proteomes" id="UP001152484">
    <property type="component" value="Unassembled WGS sequence"/>
</dbReference>
<feature type="region of interest" description="Disordered" evidence="1">
    <location>
        <begin position="25"/>
        <end position="49"/>
    </location>
</feature>
<keyword evidence="3" id="KW-1185">Reference proteome</keyword>
<evidence type="ECO:0000256" key="1">
    <source>
        <dbReference type="SAM" id="MobiDB-lite"/>
    </source>
</evidence>
<evidence type="ECO:0000313" key="3">
    <source>
        <dbReference type="Proteomes" id="UP001152484"/>
    </source>
</evidence>
<dbReference type="AlphaFoldDB" id="A0A9P0ZDX4"/>
<proteinExistence type="predicted"/>
<evidence type="ECO:0000313" key="2">
    <source>
        <dbReference type="EMBL" id="CAH9097166.1"/>
    </source>
</evidence>
<reference evidence="2" key="1">
    <citation type="submission" date="2022-07" db="EMBL/GenBank/DDBJ databases">
        <authorList>
            <person name="Macas J."/>
            <person name="Novak P."/>
            <person name="Neumann P."/>
        </authorList>
    </citation>
    <scope>NUCLEOTIDE SEQUENCE</scope>
</reference>
<protein>
    <submittedName>
        <fullName evidence="2">Uncharacterized protein</fullName>
    </submittedName>
</protein>
<accession>A0A9P0ZDX4</accession>
<dbReference type="EMBL" id="CAMAPE010000035">
    <property type="protein sequence ID" value="CAH9097166.1"/>
    <property type="molecule type" value="Genomic_DNA"/>
</dbReference>
<sequence length="102" mass="11432">MSHSLVYLEGDCVEVLLPYPLHYFRPEQGGGAPGKNQSSSLSWRGRKARKNPQEIVEFKESKSPETATYRELFVVADYESRPAFVKAARLLPSSSVLHLHSA</sequence>
<name>A0A9P0ZDX4_CUSEU</name>
<comment type="caution">
    <text evidence="2">The sequence shown here is derived from an EMBL/GenBank/DDBJ whole genome shotgun (WGS) entry which is preliminary data.</text>
</comment>
<organism evidence="2 3">
    <name type="scientific">Cuscuta europaea</name>
    <name type="common">European dodder</name>
    <dbReference type="NCBI Taxonomy" id="41803"/>
    <lineage>
        <taxon>Eukaryota</taxon>
        <taxon>Viridiplantae</taxon>
        <taxon>Streptophyta</taxon>
        <taxon>Embryophyta</taxon>
        <taxon>Tracheophyta</taxon>
        <taxon>Spermatophyta</taxon>
        <taxon>Magnoliopsida</taxon>
        <taxon>eudicotyledons</taxon>
        <taxon>Gunneridae</taxon>
        <taxon>Pentapetalae</taxon>
        <taxon>asterids</taxon>
        <taxon>lamiids</taxon>
        <taxon>Solanales</taxon>
        <taxon>Convolvulaceae</taxon>
        <taxon>Cuscuteae</taxon>
        <taxon>Cuscuta</taxon>
        <taxon>Cuscuta subgen. Cuscuta</taxon>
    </lineage>
</organism>